<organism evidence="2 3">
    <name type="scientific">Litoreibacter halocynthiae</name>
    <dbReference type="NCBI Taxonomy" id="1242689"/>
    <lineage>
        <taxon>Bacteria</taxon>
        <taxon>Pseudomonadati</taxon>
        <taxon>Pseudomonadota</taxon>
        <taxon>Alphaproteobacteria</taxon>
        <taxon>Rhodobacterales</taxon>
        <taxon>Roseobacteraceae</taxon>
        <taxon>Litoreibacter</taxon>
    </lineage>
</organism>
<dbReference type="PANTHER" id="PTHR47377">
    <property type="entry name" value="RHODANESE-LIKE DOMAIN-CONTAINING PROTEIN 4, CHLOROPLASTIC"/>
    <property type="match status" value="1"/>
</dbReference>
<protein>
    <submittedName>
        <fullName evidence="2">Rhodanese-related sulfurtransferase</fullName>
    </submittedName>
</protein>
<evidence type="ECO:0000313" key="3">
    <source>
        <dbReference type="Proteomes" id="UP000294563"/>
    </source>
</evidence>
<dbReference type="AlphaFoldDB" id="A0A4R7LH60"/>
<keyword evidence="2" id="KW-0808">Transferase</keyword>
<dbReference type="GO" id="GO:0016740">
    <property type="term" value="F:transferase activity"/>
    <property type="evidence" value="ECO:0007669"/>
    <property type="project" value="UniProtKB-KW"/>
</dbReference>
<gene>
    <name evidence="2" type="ORF">BDE40_2613</name>
</gene>
<feature type="domain" description="Rhodanese" evidence="1">
    <location>
        <begin position="23"/>
        <end position="148"/>
    </location>
</feature>
<dbReference type="RefSeq" id="WP_134015113.1">
    <property type="nucleotide sequence ID" value="NZ_CANMAE010000241.1"/>
</dbReference>
<dbReference type="PANTHER" id="PTHR47377:SF1">
    <property type="entry name" value="RHODANESE-LIKE DOMAIN-CONTAINING PROTEIN 4, CHLOROPLASTIC"/>
    <property type="match status" value="1"/>
</dbReference>
<name>A0A4R7LH60_9RHOB</name>
<dbReference type="PROSITE" id="PS50206">
    <property type="entry name" value="RHODANESE_3"/>
    <property type="match status" value="1"/>
</dbReference>
<proteinExistence type="predicted"/>
<dbReference type="InterPro" id="IPR036873">
    <property type="entry name" value="Rhodanese-like_dom_sf"/>
</dbReference>
<dbReference type="Gene3D" id="3.40.250.10">
    <property type="entry name" value="Rhodanese-like domain"/>
    <property type="match status" value="1"/>
</dbReference>
<accession>A0A4R7LH60</accession>
<dbReference type="EMBL" id="SOBH01000003">
    <property type="protein sequence ID" value="TDT73836.1"/>
    <property type="molecule type" value="Genomic_DNA"/>
</dbReference>
<sequence>MSTDTGPAVQELLPTQAWDLLEREPNAVLVDVRTKAEWSFVGKPDLSSLNRSVITIEWSRYPDMSVNPRFVEEMNEALGDSKPSQVLFICRSGARSMSAALSFQASLAGEALGPDLFNVTEGFEGDLDPSKHRGGLNGWKAHGLPWRQS</sequence>
<dbReference type="SMART" id="SM00450">
    <property type="entry name" value="RHOD"/>
    <property type="match status" value="1"/>
</dbReference>
<comment type="caution">
    <text evidence="2">The sequence shown here is derived from an EMBL/GenBank/DDBJ whole genome shotgun (WGS) entry which is preliminary data.</text>
</comment>
<dbReference type="Pfam" id="PF00581">
    <property type="entry name" value="Rhodanese"/>
    <property type="match status" value="1"/>
</dbReference>
<dbReference type="Proteomes" id="UP000294563">
    <property type="component" value="Unassembled WGS sequence"/>
</dbReference>
<dbReference type="CDD" id="cd01522">
    <property type="entry name" value="RHOD_1"/>
    <property type="match status" value="1"/>
</dbReference>
<reference evidence="2 3" key="1">
    <citation type="submission" date="2019-03" db="EMBL/GenBank/DDBJ databases">
        <title>Genomic Encyclopedia of Archaeal and Bacterial Type Strains, Phase II (KMG-II): from individual species to whole genera.</title>
        <authorList>
            <person name="Goeker M."/>
        </authorList>
    </citation>
    <scope>NUCLEOTIDE SEQUENCE [LARGE SCALE GENOMIC DNA]</scope>
    <source>
        <strain evidence="2 3">DSM 29467</strain>
    </source>
</reference>
<dbReference type="InterPro" id="IPR001763">
    <property type="entry name" value="Rhodanese-like_dom"/>
</dbReference>
<dbReference type="SUPFAM" id="SSF52821">
    <property type="entry name" value="Rhodanese/Cell cycle control phosphatase"/>
    <property type="match status" value="1"/>
</dbReference>
<dbReference type="OrthoDB" id="9815890at2"/>
<dbReference type="InterPro" id="IPR044240">
    <property type="entry name" value="STR4-like"/>
</dbReference>
<keyword evidence="3" id="KW-1185">Reference proteome</keyword>
<evidence type="ECO:0000313" key="2">
    <source>
        <dbReference type="EMBL" id="TDT73836.1"/>
    </source>
</evidence>
<evidence type="ECO:0000259" key="1">
    <source>
        <dbReference type="PROSITE" id="PS50206"/>
    </source>
</evidence>